<dbReference type="Proteomes" id="UP001500399">
    <property type="component" value="Unassembled WGS sequence"/>
</dbReference>
<accession>A0ABN0SXV3</accession>
<dbReference type="EMBL" id="BAAACR010000002">
    <property type="protein sequence ID" value="GAA0205559.1"/>
    <property type="molecule type" value="Genomic_DNA"/>
</dbReference>
<gene>
    <name evidence="1" type="ORF">GCM10008919_06090</name>
</gene>
<proteinExistence type="predicted"/>
<evidence type="ECO:0000313" key="1">
    <source>
        <dbReference type="EMBL" id="GAA0205559.1"/>
    </source>
</evidence>
<name>A0ABN0SXV3_9FIRM</name>
<sequence length="72" mass="7844">MLYSKANPSGASGKRARSAPCGFLSFKRSAFKKSAGILADKCPTVCVTKRLRGVHIPEKFVTFEKGESVEHE</sequence>
<reference evidence="1 2" key="1">
    <citation type="journal article" date="2019" name="Int. J. Syst. Evol. Microbiol.">
        <title>The Global Catalogue of Microorganisms (GCM) 10K type strain sequencing project: providing services to taxonomists for standard genome sequencing and annotation.</title>
        <authorList>
            <consortium name="The Broad Institute Genomics Platform"/>
            <consortium name="The Broad Institute Genome Sequencing Center for Infectious Disease"/>
            <person name="Wu L."/>
            <person name="Ma J."/>
        </authorList>
    </citation>
    <scope>NUCLEOTIDE SEQUENCE [LARGE SCALE GENOMIC DNA]</scope>
    <source>
        <strain evidence="1 2">JCM 8542</strain>
    </source>
</reference>
<organism evidence="1 2">
    <name type="scientific">Selenomonas dianae</name>
    <dbReference type="NCBI Taxonomy" id="135079"/>
    <lineage>
        <taxon>Bacteria</taxon>
        <taxon>Bacillati</taxon>
        <taxon>Bacillota</taxon>
        <taxon>Negativicutes</taxon>
        <taxon>Selenomonadales</taxon>
        <taxon>Selenomonadaceae</taxon>
        <taxon>Selenomonas</taxon>
    </lineage>
</organism>
<evidence type="ECO:0000313" key="2">
    <source>
        <dbReference type="Proteomes" id="UP001500399"/>
    </source>
</evidence>
<keyword evidence="2" id="KW-1185">Reference proteome</keyword>
<protein>
    <submittedName>
        <fullName evidence="1">Uncharacterized protein</fullName>
    </submittedName>
</protein>
<comment type="caution">
    <text evidence="1">The sequence shown here is derived from an EMBL/GenBank/DDBJ whole genome shotgun (WGS) entry which is preliminary data.</text>
</comment>